<evidence type="ECO:0000313" key="4">
    <source>
        <dbReference type="EMBL" id="KAF3422609.1"/>
    </source>
</evidence>
<keyword evidence="2" id="KW-0812">Transmembrane</keyword>
<organism evidence="4 5">
    <name type="scientific">Frieseomelitta varia</name>
    <dbReference type="NCBI Taxonomy" id="561572"/>
    <lineage>
        <taxon>Eukaryota</taxon>
        <taxon>Metazoa</taxon>
        <taxon>Ecdysozoa</taxon>
        <taxon>Arthropoda</taxon>
        <taxon>Hexapoda</taxon>
        <taxon>Insecta</taxon>
        <taxon>Pterygota</taxon>
        <taxon>Neoptera</taxon>
        <taxon>Endopterygota</taxon>
        <taxon>Hymenoptera</taxon>
        <taxon>Apocrita</taxon>
        <taxon>Aculeata</taxon>
        <taxon>Apoidea</taxon>
        <taxon>Anthophila</taxon>
        <taxon>Apidae</taxon>
        <taxon>Frieseomelitta</taxon>
    </lineage>
</organism>
<dbReference type="InterPro" id="IPR011701">
    <property type="entry name" value="MFS"/>
</dbReference>
<feature type="transmembrane region" description="Helical" evidence="2">
    <location>
        <begin position="295"/>
        <end position="314"/>
    </location>
</feature>
<dbReference type="Proteomes" id="UP000655588">
    <property type="component" value="Unassembled WGS sequence"/>
</dbReference>
<feature type="transmembrane region" description="Helical" evidence="2">
    <location>
        <begin position="654"/>
        <end position="674"/>
    </location>
</feature>
<evidence type="ECO:0000256" key="1">
    <source>
        <dbReference type="ARBA" id="ARBA00004141"/>
    </source>
</evidence>
<feature type="transmembrane region" description="Helical" evidence="2">
    <location>
        <begin position="202"/>
        <end position="224"/>
    </location>
</feature>
<keyword evidence="2" id="KW-0472">Membrane</keyword>
<feature type="transmembrane region" description="Helical" evidence="2">
    <location>
        <begin position="716"/>
        <end position="735"/>
    </location>
</feature>
<dbReference type="Pfam" id="PF07690">
    <property type="entry name" value="MFS_1"/>
    <property type="match status" value="2"/>
</dbReference>
<proteinExistence type="predicted"/>
<sequence length="760" mass="82494">MLVPNFPAVGNRLHPNFTHSAVLPIRVSIATVLNAGHDDSIFVCLGSAQDNCTRWVNGEKSVERDTNVFAMMFASRVSCFSEPWTTMASLGSKVDEQVVKAPQQNGGGYRNEELEDILDNNNENIEVEMVVPPDGGWGWVIVAASFMCNLFVDGIIFSFGVFLNDISEAFAVSKARVALVGSLQSGFYLMAGPFVSALANRYGFRLVAILGSVISCSAFILSYFSTSIEFLYISYGVLGGIGAGLIYVPAVITTGFYFERWRALATGIAVCGSGIGAFLLAPISDILVKQFGWRGALLFQAGMLLNCTIFGAMFRPLKPTRIKVKSTQENAGLEVKSSLMARDVSTASLHCVQPERSGFFGTNNNTDYPTAAELFGSKPNIVNVSKSLHSLHKAHVELRTLERKLSSSEKRLSVPIYPELDMNMEEKIVEEENNLLGGDVERLNGKVPTVSIRRHTISGRRLRADSDCSQKSLKVGNRRNPFSKDPQRPFYRDDIFYGGSLNRLPHYKSQQSSVGYHMSVTRLPTATDVAEEESGSCYICPESVRRILTTMLDLSLLKSPSFLILAISGGLTMMGFYTPFMYVPDRAQLAGIEASTAMFLVSVIGIGNTIGRVVCGLASSLPGVNALVINNVFISTGGLLTIFSGLSLTKGYQFFYAAGFGLTVFASLRSILVVDLLGLEKLTNAFGLLLLFQGVAAAIGAPLAGAFMDATGSYDASFYLSGSLIFLSAVICYPLKRINVWETRRSSDKTIGIQVLSNDT</sequence>
<feature type="transmembrane region" description="Helical" evidence="2">
    <location>
        <begin position="594"/>
        <end position="615"/>
    </location>
</feature>
<dbReference type="EMBL" id="WNWW01000672">
    <property type="protein sequence ID" value="KAF3422609.1"/>
    <property type="molecule type" value="Genomic_DNA"/>
</dbReference>
<dbReference type="GO" id="GO:0016020">
    <property type="term" value="C:membrane"/>
    <property type="evidence" value="ECO:0007669"/>
    <property type="project" value="UniProtKB-SubCell"/>
</dbReference>
<comment type="subcellular location">
    <subcellularLocation>
        <location evidence="1">Membrane</location>
        <topology evidence="1">Multi-pass membrane protein</topology>
    </subcellularLocation>
</comment>
<dbReference type="InterPro" id="IPR050327">
    <property type="entry name" value="Proton-linked_MCT"/>
</dbReference>
<evidence type="ECO:0000313" key="5">
    <source>
        <dbReference type="Proteomes" id="UP000655588"/>
    </source>
</evidence>
<feature type="transmembrane region" description="Helical" evidence="2">
    <location>
        <begin position="175"/>
        <end position="195"/>
    </location>
</feature>
<evidence type="ECO:0000256" key="2">
    <source>
        <dbReference type="SAM" id="Phobius"/>
    </source>
</evidence>
<dbReference type="SUPFAM" id="SSF103473">
    <property type="entry name" value="MFS general substrate transporter"/>
    <property type="match status" value="1"/>
</dbReference>
<feature type="transmembrane region" description="Helical" evidence="2">
    <location>
        <begin position="627"/>
        <end position="648"/>
    </location>
</feature>
<name>A0A833VW72_9HYME</name>
<accession>A0A833VW72</accession>
<feature type="transmembrane region" description="Helical" evidence="2">
    <location>
        <begin position="264"/>
        <end position="283"/>
    </location>
</feature>
<dbReference type="PROSITE" id="PS50850">
    <property type="entry name" value="MFS"/>
    <property type="match status" value="1"/>
</dbReference>
<feature type="transmembrane region" description="Helical" evidence="2">
    <location>
        <begin position="230"/>
        <end position="252"/>
    </location>
</feature>
<reference evidence="4" key="1">
    <citation type="submission" date="2019-11" db="EMBL/GenBank/DDBJ databases">
        <title>The nuclear and mitochondrial genomes of Frieseomelitta varia - a highly eusocial stingless bee (Meliponini) with a permanently sterile worker caste.</title>
        <authorList>
            <person name="Freitas F.C.P."/>
            <person name="Lourenco A.P."/>
            <person name="Nunes F.M.F."/>
            <person name="Paschoal A.R."/>
            <person name="Abreu F.C.P."/>
            <person name="Barbin F.O."/>
            <person name="Bataglia L."/>
            <person name="Cardoso-Junior C.A.M."/>
            <person name="Cervoni M.S."/>
            <person name="Silva S.R."/>
            <person name="Dalarmi F."/>
            <person name="Del Lama M.A."/>
            <person name="Depintor T.S."/>
            <person name="Ferreira K.M."/>
            <person name="Goria P.S."/>
            <person name="Jaskot M.C."/>
            <person name="Lago D.C."/>
            <person name="Luna-Lucena D."/>
            <person name="Moda L.M."/>
            <person name="Nascimento L."/>
            <person name="Pedrino M."/>
            <person name="Rabico F.O."/>
            <person name="Sanches F.C."/>
            <person name="Santos D.E."/>
            <person name="Santos C.G."/>
            <person name="Vieira J."/>
            <person name="Lopes T.F."/>
            <person name="Barchuk A.R."/>
            <person name="Hartfelder K."/>
            <person name="Simoes Z.L.P."/>
            <person name="Bitondi M.M.G."/>
            <person name="Pinheiro D.G."/>
        </authorList>
    </citation>
    <scope>NUCLEOTIDE SEQUENCE</scope>
    <source>
        <strain evidence="4">USP_RPSP 00005682</strain>
        <tissue evidence="4">Whole individual</tissue>
    </source>
</reference>
<evidence type="ECO:0000259" key="3">
    <source>
        <dbReference type="PROSITE" id="PS50850"/>
    </source>
</evidence>
<dbReference type="CDD" id="cd17352">
    <property type="entry name" value="MFS_MCT_SLC16"/>
    <property type="match status" value="1"/>
</dbReference>
<dbReference type="InterPro" id="IPR020846">
    <property type="entry name" value="MFS_dom"/>
</dbReference>
<protein>
    <recommendedName>
        <fullName evidence="3">Major facilitator superfamily (MFS) profile domain-containing protein</fullName>
    </recommendedName>
</protein>
<keyword evidence="2" id="KW-1133">Transmembrane helix</keyword>
<dbReference type="PANTHER" id="PTHR11360">
    <property type="entry name" value="MONOCARBOXYLATE TRANSPORTER"/>
    <property type="match status" value="1"/>
</dbReference>
<dbReference type="GO" id="GO:0008028">
    <property type="term" value="F:monocarboxylic acid transmembrane transporter activity"/>
    <property type="evidence" value="ECO:0007669"/>
    <property type="project" value="TreeGrafter"/>
</dbReference>
<dbReference type="PANTHER" id="PTHR11360:SF238">
    <property type="entry name" value="SD10469P"/>
    <property type="match status" value="1"/>
</dbReference>
<feature type="domain" description="Major facilitator superfamily (MFS) profile" evidence="3">
    <location>
        <begin position="138"/>
        <end position="740"/>
    </location>
</feature>
<comment type="caution">
    <text evidence="4">The sequence shown here is derived from an EMBL/GenBank/DDBJ whole genome shotgun (WGS) entry which is preliminary data.</text>
</comment>
<keyword evidence="5" id="KW-1185">Reference proteome</keyword>
<dbReference type="Gene3D" id="1.20.1250.20">
    <property type="entry name" value="MFS general substrate transporter like domains"/>
    <property type="match status" value="2"/>
</dbReference>
<dbReference type="AlphaFoldDB" id="A0A833VW72"/>
<feature type="transmembrane region" description="Helical" evidence="2">
    <location>
        <begin position="562"/>
        <end position="582"/>
    </location>
</feature>
<dbReference type="InterPro" id="IPR036259">
    <property type="entry name" value="MFS_trans_sf"/>
</dbReference>
<gene>
    <name evidence="4" type="ORF">E2986_02716</name>
</gene>
<feature type="transmembrane region" description="Helical" evidence="2">
    <location>
        <begin position="139"/>
        <end position="163"/>
    </location>
</feature>
<feature type="transmembrane region" description="Helical" evidence="2">
    <location>
        <begin position="686"/>
        <end position="704"/>
    </location>
</feature>